<sequence>MTAAMKKDGKKEKTEIEWIVTDCVEASERIIEAEKELLRKCAIRISTIKLALDIDALLVWLRIGIPSCHVCKDEESMEYKRLRRNIE</sequence>
<keyword evidence="2" id="KW-1185">Reference proteome</keyword>
<evidence type="ECO:0000313" key="1">
    <source>
        <dbReference type="EMBL" id="MPC22056.1"/>
    </source>
</evidence>
<dbReference type="Proteomes" id="UP000324222">
    <property type="component" value="Unassembled WGS sequence"/>
</dbReference>
<gene>
    <name evidence="1" type="ORF">E2C01_015062</name>
</gene>
<protein>
    <submittedName>
        <fullName evidence="1">Uncharacterized protein</fullName>
    </submittedName>
</protein>
<proteinExistence type="predicted"/>
<evidence type="ECO:0000313" key="2">
    <source>
        <dbReference type="Proteomes" id="UP000324222"/>
    </source>
</evidence>
<comment type="caution">
    <text evidence="1">The sequence shown here is derived from an EMBL/GenBank/DDBJ whole genome shotgun (WGS) entry which is preliminary data.</text>
</comment>
<dbReference type="AlphaFoldDB" id="A0A5B7DM54"/>
<name>A0A5B7DM54_PORTR</name>
<reference evidence="1 2" key="1">
    <citation type="submission" date="2019-05" db="EMBL/GenBank/DDBJ databases">
        <title>Another draft genome of Portunus trituberculatus and its Hox gene families provides insights of decapod evolution.</title>
        <authorList>
            <person name="Jeong J.-H."/>
            <person name="Song I."/>
            <person name="Kim S."/>
            <person name="Choi T."/>
            <person name="Kim D."/>
            <person name="Ryu S."/>
            <person name="Kim W."/>
        </authorList>
    </citation>
    <scope>NUCLEOTIDE SEQUENCE [LARGE SCALE GENOMIC DNA]</scope>
    <source>
        <tissue evidence="1">Muscle</tissue>
    </source>
</reference>
<organism evidence="1 2">
    <name type="scientific">Portunus trituberculatus</name>
    <name type="common">Swimming crab</name>
    <name type="synonym">Neptunus trituberculatus</name>
    <dbReference type="NCBI Taxonomy" id="210409"/>
    <lineage>
        <taxon>Eukaryota</taxon>
        <taxon>Metazoa</taxon>
        <taxon>Ecdysozoa</taxon>
        <taxon>Arthropoda</taxon>
        <taxon>Crustacea</taxon>
        <taxon>Multicrustacea</taxon>
        <taxon>Malacostraca</taxon>
        <taxon>Eumalacostraca</taxon>
        <taxon>Eucarida</taxon>
        <taxon>Decapoda</taxon>
        <taxon>Pleocyemata</taxon>
        <taxon>Brachyura</taxon>
        <taxon>Eubrachyura</taxon>
        <taxon>Portunoidea</taxon>
        <taxon>Portunidae</taxon>
        <taxon>Portuninae</taxon>
        <taxon>Portunus</taxon>
    </lineage>
</organism>
<dbReference type="EMBL" id="VSRR010001048">
    <property type="protein sequence ID" value="MPC22056.1"/>
    <property type="molecule type" value="Genomic_DNA"/>
</dbReference>
<accession>A0A5B7DM54</accession>